<feature type="signal peptide" evidence="2">
    <location>
        <begin position="1"/>
        <end position="15"/>
    </location>
</feature>
<evidence type="ECO:0000313" key="3">
    <source>
        <dbReference type="EMBL" id="SSX28674.1"/>
    </source>
</evidence>
<sequence>MKIIILCGLLALTCGFPTDTNSQHGKTTHDDKVPAIPVAYAHRPLVEQQGQVANTEGAKPKRDTSVIDTKKYHNDEHLKKTDETVKTDSEGHSSEPTHNNNAPASFVRPVPVSQVLGKINTDHHAEVKTDASKNEKDAHKQEALAPVSDKTEVKAKAETLPAKLNSDVKVPVTNVKSKDSDSEESKEEKPERKTRDAPKPSVPSHQEKTSENKEVKTQTPTDVKVTSEITKVQSQIRHKREETPKSQLPVGDQSKTTVPTSGVLPPPVHSAVPYNPDKPQASIVHAGAHEGAEISRLVRETPKTIAQNQKSTENKEVKDVTTTNDKKSSETVSQFRHRRDTPKSQLPAVDTSKSTQASLNQQKPTPIISEASFKKDKQQVKVVVREAPKDTVISGPTPVPQVVKVPLTNDKSETSPQKPLKQ</sequence>
<feature type="compositionally biased region" description="Basic and acidic residues" evidence="1">
    <location>
        <begin position="312"/>
        <end position="329"/>
    </location>
</feature>
<feature type="compositionally biased region" description="Basic and acidic residues" evidence="1">
    <location>
        <begin position="186"/>
        <end position="198"/>
    </location>
</feature>
<feature type="chain" id="PRO_5016450361" evidence="2">
    <location>
        <begin position="16"/>
        <end position="422"/>
    </location>
</feature>
<accession>A0A336ME94</accession>
<feature type="compositionally biased region" description="Basic and acidic residues" evidence="1">
    <location>
        <begin position="205"/>
        <end position="216"/>
    </location>
</feature>
<keyword evidence="2" id="KW-0732">Signal</keyword>
<organism evidence="3">
    <name type="scientific">Culicoides sonorensis</name>
    <name type="common">Biting midge</name>
    <dbReference type="NCBI Taxonomy" id="179676"/>
    <lineage>
        <taxon>Eukaryota</taxon>
        <taxon>Metazoa</taxon>
        <taxon>Ecdysozoa</taxon>
        <taxon>Arthropoda</taxon>
        <taxon>Hexapoda</taxon>
        <taxon>Insecta</taxon>
        <taxon>Pterygota</taxon>
        <taxon>Neoptera</taxon>
        <taxon>Endopterygota</taxon>
        <taxon>Diptera</taxon>
        <taxon>Nematocera</taxon>
        <taxon>Chironomoidea</taxon>
        <taxon>Ceratopogonidae</taxon>
        <taxon>Ceratopogoninae</taxon>
        <taxon>Culicoides</taxon>
        <taxon>Monoculicoides</taxon>
    </lineage>
</organism>
<protein>
    <submittedName>
        <fullName evidence="3">CSON000349 protein</fullName>
    </submittedName>
</protein>
<feature type="region of interest" description="Disordered" evidence="1">
    <location>
        <begin position="46"/>
        <end position="107"/>
    </location>
</feature>
<feature type="region of interest" description="Disordered" evidence="1">
    <location>
        <begin position="122"/>
        <end position="422"/>
    </location>
</feature>
<reference evidence="3" key="1">
    <citation type="submission" date="2018-07" db="EMBL/GenBank/DDBJ databases">
        <authorList>
            <person name="Quirk P.G."/>
            <person name="Krulwich T.A."/>
        </authorList>
    </citation>
    <scope>NUCLEOTIDE SEQUENCE</scope>
</reference>
<proteinExistence type="predicted"/>
<feature type="compositionally biased region" description="Basic and acidic residues" evidence="1">
    <location>
        <begin position="372"/>
        <end position="389"/>
    </location>
</feature>
<evidence type="ECO:0000256" key="2">
    <source>
        <dbReference type="SAM" id="SignalP"/>
    </source>
</evidence>
<gene>
    <name evidence="3" type="primary">CSON000349</name>
</gene>
<dbReference type="EMBL" id="UFQT01001061">
    <property type="protein sequence ID" value="SSX28674.1"/>
    <property type="molecule type" value="Genomic_DNA"/>
</dbReference>
<feature type="compositionally biased region" description="Basic and acidic residues" evidence="1">
    <location>
        <begin position="58"/>
        <end position="95"/>
    </location>
</feature>
<feature type="compositionally biased region" description="Basic and acidic residues" evidence="1">
    <location>
        <begin position="122"/>
        <end position="142"/>
    </location>
</feature>
<feature type="compositionally biased region" description="Basic and acidic residues" evidence="1">
    <location>
        <begin position="287"/>
        <end position="302"/>
    </location>
</feature>
<feature type="compositionally biased region" description="Polar residues" evidence="1">
    <location>
        <begin position="351"/>
        <end position="364"/>
    </location>
</feature>
<dbReference type="VEuPathDB" id="VectorBase:CSON000349"/>
<evidence type="ECO:0000256" key="1">
    <source>
        <dbReference type="SAM" id="MobiDB-lite"/>
    </source>
</evidence>
<dbReference type="AlphaFoldDB" id="A0A336ME94"/>
<name>A0A336ME94_CULSO</name>